<evidence type="ECO:0000256" key="1">
    <source>
        <dbReference type="SAM" id="MobiDB-lite"/>
    </source>
</evidence>
<dbReference type="OrthoDB" id="3542505at2"/>
<feature type="region of interest" description="Disordered" evidence="1">
    <location>
        <begin position="456"/>
        <end position="478"/>
    </location>
</feature>
<accession>A0A1G7FDS0</accession>
<proteinExistence type="predicted"/>
<dbReference type="PROSITE" id="PS50234">
    <property type="entry name" value="VWFA"/>
    <property type="match status" value="1"/>
</dbReference>
<dbReference type="GO" id="GO:0004197">
    <property type="term" value="F:cysteine-type endopeptidase activity"/>
    <property type="evidence" value="ECO:0007669"/>
    <property type="project" value="InterPro"/>
</dbReference>
<feature type="compositionally biased region" description="Low complexity" evidence="1">
    <location>
        <begin position="259"/>
        <end position="274"/>
    </location>
</feature>
<dbReference type="Gene3D" id="3.40.50.410">
    <property type="entry name" value="von Willebrand factor, type A domain"/>
    <property type="match status" value="1"/>
</dbReference>
<gene>
    <name evidence="3" type="ORF">SAMN05216260_103336</name>
</gene>
<dbReference type="AlphaFoldDB" id="A0A1G7FDS0"/>
<feature type="compositionally biased region" description="Basic and acidic residues" evidence="1">
    <location>
        <begin position="457"/>
        <end position="473"/>
    </location>
</feature>
<feature type="domain" description="VWFA" evidence="2">
    <location>
        <begin position="741"/>
        <end position="925"/>
    </location>
</feature>
<feature type="compositionally biased region" description="Pro residues" evidence="1">
    <location>
        <begin position="246"/>
        <end position="255"/>
    </location>
</feature>
<evidence type="ECO:0000313" key="3">
    <source>
        <dbReference type="EMBL" id="SDE74088.1"/>
    </source>
</evidence>
<feature type="region of interest" description="Disordered" evidence="1">
    <location>
        <begin position="245"/>
        <end position="279"/>
    </location>
</feature>
<dbReference type="Proteomes" id="UP000198614">
    <property type="component" value="Unassembled WGS sequence"/>
</dbReference>
<organism evidence="3 4">
    <name type="scientific">Streptomyces griseoaurantiacus</name>
    <dbReference type="NCBI Taxonomy" id="68213"/>
    <lineage>
        <taxon>Bacteria</taxon>
        <taxon>Bacillati</taxon>
        <taxon>Actinomycetota</taxon>
        <taxon>Actinomycetes</taxon>
        <taxon>Kitasatosporales</taxon>
        <taxon>Streptomycetaceae</taxon>
        <taxon>Streptomyces</taxon>
        <taxon>Streptomyces aurantiacus group</taxon>
    </lineage>
</organism>
<dbReference type="InterPro" id="IPR036465">
    <property type="entry name" value="vWFA_dom_sf"/>
</dbReference>
<dbReference type="Pfam" id="PF00656">
    <property type="entry name" value="Peptidase_C14"/>
    <property type="match status" value="1"/>
</dbReference>
<evidence type="ECO:0000313" key="4">
    <source>
        <dbReference type="Proteomes" id="UP000198614"/>
    </source>
</evidence>
<dbReference type="EMBL" id="FNAX01000003">
    <property type="protein sequence ID" value="SDE74088.1"/>
    <property type="molecule type" value="Genomic_DNA"/>
</dbReference>
<sequence>MELFDPRGHANRALLVGVSAYTYTKPQPDGVPGHLPAVEHNVVRLRDVLRRGGVFADGEIALARSPSQERFGHALRTAVREAEGLLLFYFAGHGAIPAAGNELFLQLRNARVVAGEHAVFPGADAFSSVLTELATSRARHVVVILDCCFAGNAARVWETLPDKRRISLLMSVQANHRIDAGPDNSPTPFTERLIHLLGRGDPMAFQDLWEPLHRHMRAHHRTLREEPWDPQSRTAAERDVLLVAPGPGPSVPITPTPDRGTATGTGALTPALRAPAPEPLGRRLRTALRRSGQVTLALTGLGRGLRDLDGGAGDTTGTGSRKGPRRPPGRGTGDSRHWYGLRAPSRREGARDSDGGPGPGRSGPRVRRLVTVFSLALAVLATSYGGYALFGPGGDTLCGPPLELRVLTDPDLEQPVGAAAGAYLTSAANTASDGCRRTGITVYSAGAADVVTALRQRTGDWRDPRDEDSDPQRDVGAQPDVWLPASRADVARVTAERDTESQAALRTLGTVAHSPLVLAVPDRLAAPAGERSGRTLAALLAALAERDPDAEVRRPDPEFTDTALFATIGLHGRTEPAVAAGEQRVAQPGPPSPTAADLLCALPQNGAADRRTGALVPEFLLRSGVGCARTTRVDRSAEYPSDVPAVEPAFVHVHWEDADRDEPRRTEAVEDFYDWLRKPSGGQRVLGAAGFRTAADGHALLDADRAAHGVLRAPGPLPNGASPAALESALAAYRGAHGPGRVLFLLDSSGSMGGQWHGPSGGPGILKQSLGGLGDRDEYGVWGVASEPGAKKPYRTLLAFGQHRRQEAEETLDREAVVRDAESDPDAALRAALKEMAGRGTDDDRPELIVYITDDEDGTRLTGARFDRLLDRARTTGVPVAMVSLTNGGCARVRPDARIAEASAGRCLDADGDLGAGLKDEVARAGTGEDG</sequence>
<feature type="compositionally biased region" description="Basic and acidic residues" evidence="1">
    <location>
        <begin position="345"/>
        <end position="354"/>
    </location>
</feature>
<feature type="region of interest" description="Disordered" evidence="1">
    <location>
        <begin position="303"/>
        <end position="365"/>
    </location>
</feature>
<evidence type="ECO:0000259" key="2">
    <source>
        <dbReference type="PROSITE" id="PS50234"/>
    </source>
</evidence>
<dbReference type="CDD" id="cd00198">
    <property type="entry name" value="vWFA"/>
    <property type="match status" value="1"/>
</dbReference>
<dbReference type="GO" id="GO:0006508">
    <property type="term" value="P:proteolysis"/>
    <property type="evidence" value="ECO:0007669"/>
    <property type="project" value="InterPro"/>
</dbReference>
<protein>
    <submittedName>
        <fullName evidence="3">Caspase domain-containing protein</fullName>
    </submittedName>
</protein>
<reference evidence="3 4" key="1">
    <citation type="submission" date="2016-10" db="EMBL/GenBank/DDBJ databases">
        <authorList>
            <person name="de Groot N.N."/>
        </authorList>
    </citation>
    <scope>NUCLEOTIDE SEQUENCE [LARGE SCALE GENOMIC DNA]</scope>
    <source>
        <strain evidence="3 4">CGMCC 4.1859</strain>
    </source>
</reference>
<dbReference type="Gene3D" id="3.40.50.1460">
    <property type="match status" value="1"/>
</dbReference>
<dbReference type="InterPro" id="IPR002035">
    <property type="entry name" value="VWF_A"/>
</dbReference>
<name>A0A1G7FDS0_9ACTN</name>
<dbReference type="InterPro" id="IPR011600">
    <property type="entry name" value="Pept_C14_caspase"/>
</dbReference>
<dbReference type="SUPFAM" id="SSF53300">
    <property type="entry name" value="vWA-like"/>
    <property type="match status" value="1"/>
</dbReference>